<dbReference type="EMBL" id="JASNWA010000008">
    <property type="protein sequence ID" value="KAK3170809.1"/>
    <property type="molecule type" value="Genomic_DNA"/>
</dbReference>
<gene>
    <name evidence="2" type="ORF">OEA41_002893</name>
</gene>
<evidence type="ECO:0000256" key="1">
    <source>
        <dbReference type="SAM" id="MobiDB-lite"/>
    </source>
</evidence>
<feature type="region of interest" description="Disordered" evidence="1">
    <location>
        <begin position="1"/>
        <end position="105"/>
    </location>
</feature>
<protein>
    <submittedName>
        <fullName evidence="2">Uncharacterized protein</fullName>
    </submittedName>
</protein>
<reference evidence="2" key="1">
    <citation type="submission" date="2022-11" db="EMBL/GenBank/DDBJ databases">
        <title>Chromosomal genome sequence assembly and mating type (MAT) locus characterization of the leprose asexual lichenized fungus Lepraria neglecta (Nyl.) Erichsen.</title>
        <authorList>
            <person name="Allen J.L."/>
            <person name="Pfeffer B."/>
        </authorList>
    </citation>
    <scope>NUCLEOTIDE SEQUENCE</scope>
    <source>
        <strain evidence="2">Allen 5258</strain>
    </source>
</reference>
<proteinExistence type="predicted"/>
<dbReference type="Proteomes" id="UP001276659">
    <property type="component" value="Unassembled WGS sequence"/>
</dbReference>
<dbReference type="AlphaFoldDB" id="A0AAD9Z3K6"/>
<feature type="compositionally biased region" description="Polar residues" evidence="1">
    <location>
        <begin position="1"/>
        <end position="16"/>
    </location>
</feature>
<feature type="compositionally biased region" description="Acidic residues" evidence="1">
    <location>
        <begin position="78"/>
        <end position="99"/>
    </location>
</feature>
<keyword evidence="3" id="KW-1185">Reference proteome</keyword>
<accession>A0AAD9Z3K6</accession>
<sequence>MSEEVASNSEGATSGNEEAVFDLEEEAAVDNQEMVPISVTPRKRFRWSIAPTPSKQRLSRSSDKIDVFAPNSEGATPDAEEAAPEGEDKDSDSESEGETMTDPMQVQLAPVNRVGECVETGGSVPPERFSLHYYRYYIDNGQDQEPITGFCCMACDSELATEWPGPDTCDRCTRFGRLAPFPRHDALVRMPIRMSLKGSINGHEYLLEEKYTVSTNI</sequence>
<evidence type="ECO:0000313" key="2">
    <source>
        <dbReference type="EMBL" id="KAK3170809.1"/>
    </source>
</evidence>
<organism evidence="2 3">
    <name type="scientific">Lepraria neglecta</name>
    <dbReference type="NCBI Taxonomy" id="209136"/>
    <lineage>
        <taxon>Eukaryota</taxon>
        <taxon>Fungi</taxon>
        <taxon>Dikarya</taxon>
        <taxon>Ascomycota</taxon>
        <taxon>Pezizomycotina</taxon>
        <taxon>Lecanoromycetes</taxon>
        <taxon>OSLEUM clade</taxon>
        <taxon>Lecanoromycetidae</taxon>
        <taxon>Lecanorales</taxon>
        <taxon>Lecanorineae</taxon>
        <taxon>Stereocaulaceae</taxon>
        <taxon>Lepraria</taxon>
    </lineage>
</organism>
<name>A0AAD9Z3K6_9LECA</name>
<comment type="caution">
    <text evidence="2">The sequence shown here is derived from an EMBL/GenBank/DDBJ whole genome shotgun (WGS) entry which is preliminary data.</text>
</comment>
<evidence type="ECO:0000313" key="3">
    <source>
        <dbReference type="Proteomes" id="UP001276659"/>
    </source>
</evidence>
<feature type="compositionally biased region" description="Acidic residues" evidence="1">
    <location>
        <begin position="19"/>
        <end position="28"/>
    </location>
</feature>